<dbReference type="PATRIC" id="fig|991778.3.peg.1535"/>
<proteinExistence type="predicted"/>
<reference evidence="1" key="1">
    <citation type="journal article" date="2013" name="Mar. Genomics">
        <title>Expression of sulfatases in Rhodopirellula baltica and the diversity of sulfatases in the genus Rhodopirellula.</title>
        <authorList>
            <person name="Wegner C.E."/>
            <person name="Richter-Heitmann T."/>
            <person name="Klindworth A."/>
            <person name="Klockow C."/>
            <person name="Richter M."/>
            <person name="Achstetter T."/>
            <person name="Glockner F.O."/>
            <person name="Harder J."/>
        </authorList>
    </citation>
    <scope>NUCLEOTIDE SEQUENCE [LARGE SCALE GENOMIC DNA]</scope>
    <source>
        <strain evidence="1">WH47</strain>
    </source>
</reference>
<dbReference type="Proteomes" id="UP000006222">
    <property type="component" value="Unassembled WGS sequence"/>
</dbReference>
<dbReference type="AlphaFoldDB" id="F2AP36"/>
<comment type="caution">
    <text evidence="1">The sequence shown here is derived from an EMBL/GenBank/DDBJ whole genome shotgun (WGS) entry which is preliminary data.</text>
</comment>
<protein>
    <submittedName>
        <fullName evidence="1">Uncharacterized protein</fullName>
    </submittedName>
</protein>
<accession>F2AP36</accession>
<evidence type="ECO:0000313" key="1">
    <source>
        <dbReference type="EMBL" id="EGF28597.1"/>
    </source>
</evidence>
<name>F2AP36_RHOBT</name>
<dbReference type="EMBL" id="AFAR01000077">
    <property type="protein sequence ID" value="EGF28597.1"/>
    <property type="molecule type" value="Genomic_DNA"/>
</dbReference>
<gene>
    <name evidence="1" type="ORF">RBWH47_03056</name>
</gene>
<sequence>MTHRDWPRIGRSHYSSPVLEHFFWALALSARVVPFFLKGRFQ</sequence>
<organism evidence="1">
    <name type="scientific">Rhodopirellula baltica WH47</name>
    <dbReference type="NCBI Taxonomy" id="991778"/>
    <lineage>
        <taxon>Bacteria</taxon>
        <taxon>Pseudomonadati</taxon>
        <taxon>Planctomycetota</taxon>
        <taxon>Planctomycetia</taxon>
        <taxon>Pirellulales</taxon>
        <taxon>Pirellulaceae</taxon>
        <taxon>Rhodopirellula</taxon>
    </lineage>
</organism>